<dbReference type="PANTHER" id="PTHR48081">
    <property type="entry name" value="AB HYDROLASE SUPERFAMILY PROTEIN C4A8.06C"/>
    <property type="match status" value="1"/>
</dbReference>
<dbReference type="AlphaFoldDB" id="A0A212QY75"/>
<dbReference type="InterPro" id="IPR029058">
    <property type="entry name" value="AB_hydrolase_fold"/>
</dbReference>
<organism evidence="5 6">
    <name type="scientific">Arboricoccus pini</name>
    <dbReference type="NCBI Taxonomy" id="1963835"/>
    <lineage>
        <taxon>Bacteria</taxon>
        <taxon>Pseudomonadati</taxon>
        <taxon>Pseudomonadota</taxon>
        <taxon>Alphaproteobacteria</taxon>
        <taxon>Geminicoccales</taxon>
        <taxon>Geminicoccaceae</taxon>
        <taxon>Arboricoccus</taxon>
    </lineage>
</organism>
<sequence length="317" mass="33793">MIDPDLEDSMAEVDPAIRSILAERRVGASDDPVLARKLTLERNAPWNATAPALPLVEDHLVPTDGAPLRLRLYAKDAAATGTLLYLHGGGWVLGSIESHDGICRRLAAAGGFRLVSLDYRLAPEHPYPAALDDVLTTIDWLRGEGRQFAPGALGVAGDSAGATLALAASLRLRAQGQRNVDWLGLLYGAYGRHFETASYQRYGSDAYGLSVAAMRWFWGLYAGSTGSDDPFLAPLEGDADFTGLPPLLVGAATCDPLADDSVALAVRLIEAGGDVDYRRWRGLTHGCLHWAARVPAVARVMDEVAQAAARGLRQPGS</sequence>
<feature type="active site" evidence="3">
    <location>
        <position position="159"/>
    </location>
</feature>
<proteinExistence type="inferred from homology"/>
<dbReference type="InterPro" id="IPR002168">
    <property type="entry name" value="Lipase_GDXG_HIS_AS"/>
</dbReference>
<evidence type="ECO:0000256" key="1">
    <source>
        <dbReference type="ARBA" id="ARBA00010515"/>
    </source>
</evidence>
<feature type="domain" description="Alpha/beta hydrolase fold-3" evidence="4">
    <location>
        <begin position="83"/>
        <end position="288"/>
    </location>
</feature>
<dbReference type="Gene3D" id="3.40.50.1820">
    <property type="entry name" value="alpha/beta hydrolase"/>
    <property type="match status" value="1"/>
</dbReference>
<dbReference type="InterPro" id="IPR013094">
    <property type="entry name" value="AB_hydrolase_3"/>
</dbReference>
<evidence type="ECO:0000313" key="5">
    <source>
        <dbReference type="EMBL" id="SNB64526.1"/>
    </source>
</evidence>
<name>A0A212QY75_9PROT</name>
<evidence type="ECO:0000256" key="2">
    <source>
        <dbReference type="ARBA" id="ARBA00022801"/>
    </source>
</evidence>
<dbReference type="Proteomes" id="UP000197065">
    <property type="component" value="Unassembled WGS sequence"/>
</dbReference>
<dbReference type="InterPro" id="IPR033140">
    <property type="entry name" value="Lipase_GDXG_put_SER_AS"/>
</dbReference>
<reference evidence="5 6" key="1">
    <citation type="submission" date="2017-06" db="EMBL/GenBank/DDBJ databases">
        <authorList>
            <person name="Kim H.J."/>
            <person name="Triplett B.A."/>
        </authorList>
    </citation>
    <scope>NUCLEOTIDE SEQUENCE [LARGE SCALE GENOMIC DNA]</scope>
    <source>
        <strain evidence="5 6">B29T1</strain>
    </source>
</reference>
<keyword evidence="6" id="KW-1185">Reference proteome</keyword>
<dbReference type="InterPro" id="IPR050300">
    <property type="entry name" value="GDXG_lipolytic_enzyme"/>
</dbReference>
<dbReference type="RefSeq" id="WP_088560688.1">
    <property type="nucleotide sequence ID" value="NZ_FYEH01000004.1"/>
</dbReference>
<evidence type="ECO:0000313" key="6">
    <source>
        <dbReference type="Proteomes" id="UP000197065"/>
    </source>
</evidence>
<dbReference type="OrthoDB" id="9806180at2"/>
<protein>
    <submittedName>
        <fullName evidence="5">Acetyl esterase</fullName>
    </submittedName>
</protein>
<accession>A0A212QY75</accession>
<gene>
    <name evidence="5" type="ORF">SAMN07250955_10497</name>
</gene>
<dbReference type="GO" id="GO:0016787">
    <property type="term" value="F:hydrolase activity"/>
    <property type="evidence" value="ECO:0007669"/>
    <property type="project" value="UniProtKB-KW"/>
</dbReference>
<keyword evidence="2" id="KW-0378">Hydrolase</keyword>
<dbReference type="PROSITE" id="PS01173">
    <property type="entry name" value="LIPASE_GDXG_HIS"/>
    <property type="match status" value="1"/>
</dbReference>
<evidence type="ECO:0000259" key="4">
    <source>
        <dbReference type="Pfam" id="PF07859"/>
    </source>
</evidence>
<dbReference type="EMBL" id="FYEH01000004">
    <property type="protein sequence ID" value="SNB64526.1"/>
    <property type="molecule type" value="Genomic_DNA"/>
</dbReference>
<dbReference type="PROSITE" id="PS01174">
    <property type="entry name" value="LIPASE_GDXG_SER"/>
    <property type="match status" value="1"/>
</dbReference>
<dbReference type="SUPFAM" id="SSF53474">
    <property type="entry name" value="alpha/beta-Hydrolases"/>
    <property type="match status" value="1"/>
</dbReference>
<dbReference type="Pfam" id="PF07859">
    <property type="entry name" value="Abhydrolase_3"/>
    <property type="match status" value="1"/>
</dbReference>
<comment type="similarity">
    <text evidence="1">Belongs to the 'GDXG' lipolytic enzyme family.</text>
</comment>
<evidence type="ECO:0000256" key="3">
    <source>
        <dbReference type="PROSITE-ProRule" id="PRU10038"/>
    </source>
</evidence>
<dbReference type="PANTHER" id="PTHR48081:SF8">
    <property type="entry name" value="ALPHA_BETA HYDROLASE FOLD-3 DOMAIN-CONTAINING PROTEIN-RELATED"/>
    <property type="match status" value="1"/>
</dbReference>